<dbReference type="OrthoDB" id="120613at2759"/>
<proteinExistence type="inferred from homology"/>
<dbReference type="Pfam" id="PF03067">
    <property type="entry name" value="LPMO_10"/>
    <property type="match status" value="1"/>
</dbReference>
<comment type="cofactor">
    <cofactor evidence="1">
        <name>Cu(2+)</name>
        <dbReference type="ChEBI" id="CHEBI:29036"/>
    </cofactor>
</comment>
<name>A0A4V1XC71_9PEZI</name>
<evidence type="ECO:0000256" key="3">
    <source>
        <dbReference type="ARBA" id="ARBA00023008"/>
    </source>
</evidence>
<feature type="domain" description="Chitin-binding type-4" evidence="8">
    <location>
        <begin position="71"/>
        <end position="184"/>
    </location>
</feature>
<reference evidence="9 10" key="1">
    <citation type="submission" date="2018-06" db="EMBL/GenBank/DDBJ databases">
        <title>Complete Genomes of Monosporascus.</title>
        <authorList>
            <person name="Robinson A.J."/>
            <person name="Natvig D.O."/>
        </authorList>
    </citation>
    <scope>NUCLEOTIDE SEQUENCE [LARGE SCALE GENOMIC DNA]</scope>
    <source>
        <strain evidence="9 10">CBS 110550</strain>
    </source>
</reference>
<dbReference type="AlphaFoldDB" id="A0A4V1XC71"/>
<dbReference type="PANTHER" id="PTHR36575:SF2">
    <property type="entry name" value="CHITIN-BINDING TYPE-4 DOMAIN-CONTAINING PROTEIN-RELATED"/>
    <property type="match status" value="1"/>
</dbReference>
<evidence type="ECO:0000256" key="7">
    <source>
        <dbReference type="SAM" id="SignalP"/>
    </source>
</evidence>
<evidence type="ECO:0000256" key="4">
    <source>
        <dbReference type="ARBA" id="ARBA00023157"/>
    </source>
</evidence>
<evidence type="ECO:0000313" key="10">
    <source>
        <dbReference type="Proteomes" id="UP000293360"/>
    </source>
</evidence>
<keyword evidence="2" id="KW-0479">Metal-binding</keyword>
<dbReference type="Gene3D" id="2.70.50.70">
    <property type="match status" value="1"/>
</dbReference>
<comment type="similarity">
    <text evidence="6">Belongs to the polysaccharide monooxygenase AA13 family.</text>
</comment>
<dbReference type="InterPro" id="IPR004302">
    <property type="entry name" value="Cellulose/chitin-bd_N"/>
</dbReference>
<dbReference type="EMBL" id="QJNU01000056">
    <property type="protein sequence ID" value="RYP08729.1"/>
    <property type="molecule type" value="Genomic_DNA"/>
</dbReference>
<feature type="chain" id="PRO_5020793039" description="Chitin-binding type-4 domain-containing protein" evidence="7">
    <location>
        <begin position="20"/>
        <end position="188"/>
    </location>
</feature>
<keyword evidence="10" id="KW-1185">Reference proteome</keyword>
<keyword evidence="4" id="KW-1015">Disulfide bond</keyword>
<protein>
    <recommendedName>
        <fullName evidence="8">Chitin-binding type-4 domain-containing protein</fullName>
    </recommendedName>
</protein>
<evidence type="ECO:0000259" key="8">
    <source>
        <dbReference type="Pfam" id="PF03067"/>
    </source>
</evidence>
<evidence type="ECO:0000313" key="9">
    <source>
        <dbReference type="EMBL" id="RYP08729.1"/>
    </source>
</evidence>
<comment type="caution">
    <text evidence="9">The sequence shown here is derived from an EMBL/GenBank/DDBJ whole genome shotgun (WGS) entry which is preliminary data.</text>
</comment>
<evidence type="ECO:0000256" key="2">
    <source>
        <dbReference type="ARBA" id="ARBA00022723"/>
    </source>
</evidence>
<keyword evidence="3" id="KW-0186">Copper</keyword>
<sequence>MFSTLTKLIALGSVAGVWSHAVMKEPVPRQAGPVHEELCGATVAKVLARDLTGPIENAMDAADGEYNCDAYFCRGYQYEDNIDNVKAVKAGDVLDFKIDMVASHRPGYANVSIVDIATNEIIEPLRTWDEYPGYNIGPDRDDIKFNITMPDTLGATCDAPGKCVLQWYWYVPRSSQTYESCLDLYVEA</sequence>
<dbReference type="STRING" id="155417.A0A4V1XC71"/>
<organism evidence="9 10">
    <name type="scientific">Monosporascus ibericus</name>
    <dbReference type="NCBI Taxonomy" id="155417"/>
    <lineage>
        <taxon>Eukaryota</taxon>
        <taxon>Fungi</taxon>
        <taxon>Dikarya</taxon>
        <taxon>Ascomycota</taxon>
        <taxon>Pezizomycotina</taxon>
        <taxon>Sordariomycetes</taxon>
        <taxon>Xylariomycetidae</taxon>
        <taxon>Xylariales</taxon>
        <taxon>Xylariales incertae sedis</taxon>
        <taxon>Monosporascus</taxon>
    </lineage>
</organism>
<dbReference type="PANTHER" id="PTHR36575">
    <property type="entry name" value="BINDING PROTEIN, PUTATIVE (AFU_ORTHOLOGUE AFUA_1G14430)-RELATED"/>
    <property type="match status" value="1"/>
</dbReference>
<accession>A0A4V1XC71</accession>
<keyword evidence="7" id="KW-0732">Signal</keyword>
<evidence type="ECO:0000256" key="5">
    <source>
        <dbReference type="ARBA" id="ARBA00023180"/>
    </source>
</evidence>
<dbReference type="GO" id="GO:0046872">
    <property type="term" value="F:metal ion binding"/>
    <property type="evidence" value="ECO:0007669"/>
    <property type="project" value="UniProtKB-KW"/>
</dbReference>
<feature type="signal peptide" evidence="7">
    <location>
        <begin position="1"/>
        <end position="19"/>
    </location>
</feature>
<dbReference type="InterPro" id="IPR052282">
    <property type="entry name" value="Starch-active_LPMO"/>
</dbReference>
<evidence type="ECO:0000256" key="1">
    <source>
        <dbReference type="ARBA" id="ARBA00001973"/>
    </source>
</evidence>
<keyword evidence="5" id="KW-0325">Glycoprotein</keyword>
<dbReference type="Proteomes" id="UP000293360">
    <property type="component" value="Unassembled WGS sequence"/>
</dbReference>
<evidence type="ECO:0000256" key="6">
    <source>
        <dbReference type="ARBA" id="ARBA00034311"/>
    </source>
</evidence>
<gene>
    <name evidence="9" type="ORF">DL764_001749</name>
</gene>